<dbReference type="AlphaFoldDB" id="A0A835LZC8"/>
<dbReference type="EMBL" id="JADFTS010000003">
    <property type="protein sequence ID" value="KAF9613165.1"/>
    <property type="molecule type" value="Genomic_DNA"/>
</dbReference>
<feature type="transmembrane region" description="Helical" evidence="1">
    <location>
        <begin position="113"/>
        <end position="131"/>
    </location>
</feature>
<feature type="transmembrane region" description="Helical" evidence="1">
    <location>
        <begin position="70"/>
        <end position="92"/>
    </location>
</feature>
<proteinExistence type="predicted"/>
<protein>
    <submittedName>
        <fullName evidence="2">Uncharacterized protein</fullName>
    </submittedName>
</protein>
<keyword evidence="1" id="KW-0812">Transmembrane</keyword>
<evidence type="ECO:0000256" key="1">
    <source>
        <dbReference type="SAM" id="Phobius"/>
    </source>
</evidence>
<dbReference type="OrthoDB" id="196264at2759"/>
<accession>A0A835LZC8</accession>
<sequence length="153" mass="17038">MSRSGVEFHVKDGNLVKECGLICVAAAMMPADFVFVVSIFDELDFVVDCILRSLCYMKDMNMEQFFGTSLGVYSTLIFLILLGRAVLVILGSAISSVFNKMYGFPRITYKDQVLSSGMIASHLLVAVAFYWKLQSIGAKVPMVINHLKFDMRA</sequence>
<organism evidence="2 3">
    <name type="scientific">Coptis chinensis</name>
    <dbReference type="NCBI Taxonomy" id="261450"/>
    <lineage>
        <taxon>Eukaryota</taxon>
        <taxon>Viridiplantae</taxon>
        <taxon>Streptophyta</taxon>
        <taxon>Embryophyta</taxon>
        <taxon>Tracheophyta</taxon>
        <taxon>Spermatophyta</taxon>
        <taxon>Magnoliopsida</taxon>
        <taxon>Ranunculales</taxon>
        <taxon>Ranunculaceae</taxon>
        <taxon>Coptidoideae</taxon>
        <taxon>Coptis</taxon>
    </lineage>
</organism>
<keyword evidence="3" id="KW-1185">Reference proteome</keyword>
<comment type="caution">
    <text evidence="2">The sequence shown here is derived from an EMBL/GenBank/DDBJ whole genome shotgun (WGS) entry which is preliminary data.</text>
</comment>
<reference evidence="2 3" key="1">
    <citation type="submission" date="2020-10" db="EMBL/GenBank/DDBJ databases">
        <title>The Coptis chinensis genome and diversification of protoberbering-type alkaloids.</title>
        <authorList>
            <person name="Wang B."/>
            <person name="Shu S."/>
            <person name="Song C."/>
            <person name="Liu Y."/>
        </authorList>
    </citation>
    <scope>NUCLEOTIDE SEQUENCE [LARGE SCALE GENOMIC DNA]</scope>
    <source>
        <strain evidence="2">HL-2020</strain>
        <tissue evidence="2">Leaf</tissue>
    </source>
</reference>
<keyword evidence="1" id="KW-1133">Transmembrane helix</keyword>
<evidence type="ECO:0000313" key="2">
    <source>
        <dbReference type="EMBL" id="KAF9613165.1"/>
    </source>
</evidence>
<evidence type="ECO:0000313" key="3">
    <source>
        <dbReference type="Proteomes" id="UP000631114"/>
    </source>
</evidence>
<feature type="transmembrane region" description="Helical" evidence="1">
    <location>
        <begin position="21"/>
        <end position="40"/>
    </location>
</feature>
<name>A0A835LZC8_9MAGN</name>
<keyword evidence="1" id="KW-0472">Membrane</keyword>
<gene>
    <name evidence="2" type="ORF">IFM89_005936</name>
</gene>
<dbReference type="Proteomes" id="UP000631114">
    <property type="component" value="Unassembled WGS sequence"/>
</dbReference>